<sequence>MVAQASAPHRSTLLSAQIEAILPDRAPHHPNRGSIAGIKLVAARIDTLQPRSMLLYPWDLAFLHWD</sequence>
<accession>A0A0A8ZI64</accession>
<reference evidence="1" key="1">
    <citation type="submission" date="2014-09" db="EMBL/GenBank/DDBJ databases">
        <authorList>
            <person name="Magalhaes I.L.F."/>
            <person name="Oliveira U."/>
            <person name="Santos F.R."/>
            <person name="Vidigal T.H.D.A."/>
            <person name="Brescovit A.D."/>
            <person name="Santos A.J."/>
        </authorList>
    </citation>
    <scope>NUCLEOTIDE SEQUENCE</scope>
    <source>
        <tissue evidence="1">Shoot tissue taken approximately 20 cm above the soil surface</tissue>
    </source>
</reference>
<organism evidence="1">
    <name type="scientific">Arundo donax</name>
    <name type="common">Giant reed</name>
    <name type="synonym">Donax arundinaceus</name>
    <dbReference type="NCBI Taxonomy" id="35708"/>
    <lineage>
        <taxon>Eukaryota</taxon>
        <taxon>Viridiplantae</taxon>
        <taxon>Streptophyta</taxon>
        <taxon>Embryophyta</taxon>
        <taxon>Tracheophyta</taxon>
        <taxon>Spermatophyta</taxon>
        <taxon>Magnoliopsida</taxon>
        <taxon>Liliopsida</taxon>
        <taxon>Poales</taxon>
        <taxon>Poaceae</taxon>
        <taxon>PACMAD clade</taxon>
        <taxon>Arundinoideae</taxon>
        <taxon>Arundineae</taxon>
        <taxon>Arundo</taxon>
    </lineage>
</organism>
<name>A0A0A8ZI64_ARUDO</name>
<protein>
    <submittedName>
        <fullName evidence="1">Uncharacterized protein</fullName>
    </submittedName>
</protein>
<evidence type="ECO:0000313" key="1">
    <source>
        <dbReference type="EMBL" id="JAD34542.1"/>
    </source>
</evidence>
<dbReference type="EMBL" id="GBRH01263353">
    <property type="protein sequence ID" value="JAD34542.1"/>
    <property type="molecule type" value="Transcribed_RNA"/>
</dbReference>
<reference evidence="1" key="2">
    <citation type="journal article" date="2015" name="Data Brief">
        <title>Shoot transcriptome of the giant reed, Arundo donax.</title>
        <authorList>
            <person name="Barrero R.A."/>
            <person name="Guerrero F.D."/>
            <person name="Moolhuijzen P."/>
            <person name="Goolsby J.A."/>
            <person name="Tidwell J."/>
            <person name="Bellgard S.E."/>
            <person name="Bellgard M.I."/>
        </authorList>
    </citation>
    <scope>NUCLEOTIDE SEQUENCE</scope>
    <source>
        <tissue evidence="1">Shoot tissue taken approximately 20 cm above the soil surface</tissue>
    </source>
</reference>
<dbReference type="AlphaFoldDB" id="A0A0A8ZI64"/>
<proteinExistence type="predicted"/>